<dbReference type="PANTHER" id="PTHR21659:SF42">
    <property type="entry name" value="UPF0057 MEMBRANE PROTEIN ZK632.10-RELATED"/>
    <property type="match status" value="1"/>
</dbReference>
<keyword evidence="3" id="KW-0812">Transmembrane</keyword>
<dbReference type="PANTHER" id="PTHR21659">
    <property type="entry name" value="HYDROPHOBIC PROTEIN RCI2 LOW TEMPERATURE AND SALT RESPONSIVE PROTEIN LTI6 -RELATED"/>
    <property type="match status" value="1"/>
</dbReference>
<protein>
    <submittedName>
        <fullName evidence="7">Uncharacterized protein</fullName>
    </submittedName>
</protein>
<dbReference type="EMBL" id="NAJP01000008">
    <property type="protein sequence ID" value="TKA46514.1"/>
    <property type="molecule type" value="Genomic_DNA"/>
</dbReference>
<evidence type="ECO:0000256" key="6">
    <source>
        <dbReference type="SAM" id="MobiDB-lite"/>
    </source>
</evidence>
<evidence type="ECO:0000256" key="1">
    <source>
        <dbReference type="ARBA" id="ARBA00004370"/>
    </source>
</evidence>
<name>A0A4U0VC59_9PEZI</name>
<gene>
    <name evidence="7" type="ORF">B0A54_02346</name>
</gene>
<evidence type="ECO:0000313" key="8">
    <source>
        <dbReference type="Proteomes" id="UP000310066"/>
    </source>
</evidence>
<dbReference type="AlphaFoldDB" id="A0A4U0VC59"/>
<evidence type="ECO:0000256" key="2">
    <source>
        <dbReference type="ARBA" id="ARBA00009530"/>
    </source>
</evidence>
<organism evidence="7 8">
    <name type="scientific">Friedmanniomyces endolithicus</name>
    <dbReference type="NCBI Taxonomy" id="329885"/>
    <lineage>
        <taxon>Eukaryota</taxon>
        <taxon>Fungi</taxon>
        <taxon>Dikarya</taxon>
        <taxon>Ascomycota</taxon>
        <taxon>Pezizomycotina</taxon>
        <taxon>Dothideomycetes</taxon>
        <taxon>Dothideomycetidae</taxon>
        <taxon>Mycosphaerellales</taxon>
        <taxon>Teratosphaeriaceae</taxon>
        <taxon>Friedmanniomyces</taxon>
    </lineage>
</organism>
<accession>A0A4U0VC59</accession>
<reference evidence="7 8" key="1">
    <citation type="submission" date="2017-03" db="EMBL/GenBank/DDBJ databases">
        <title>Genomes of endolithic fungi from Antarctica.</title>
        <authorList>
            <person name="Coleine C."/>
            <person name="Masonjones S."/>
            <person name="Stajich J.E."/>
        </authorList>
    </citation>
    <scope>NUCLEOTIDE SEQUENCE [LARGE SCALE GENOMIC DNA]</scope>
    <source>
        <strain evidence="7 8">CCFEE 5311</strain>
    </source>
</reference>
<feature type="compositionally biased region" description="Basic and acidic residues" evidence="6">
    <location>
        <begin position="384"/>
        <end position="405"/>
    </location>
</feature>
<feature type="compositionally biased region" description="Low complexity" evidence="6">
    <location>
        <begin position="752"/>
        <end position="781"/>
    </location>
</feature>
<comment type="similarity">
    <text evidence="2">Belongs to the UPF0057 (PMP3) family.</text>
</comment>
<dbReference type="GO" id="GO:0016020">
    <property type="term" value="C:membrane"/>
    <property type="evidence" value="ECO:0007669"/>
    <property type="project" value="UniProtKB-SubCell"/>
</dbReference>
<feature type="region of interest" description="Disordered" evidence="6">
    <location>
        <begin position="362"/>
        <end position="474"/>
    </location>
</feature>
<comment type="caution">
    <text evidence="7">The sequence shown here is derived from an EMBL/GenBank/DDBJ whole genome shotgun (WGS) entry which is preliminary data.</text>
</comment>
<comment type="subcellular location">
    <subcellularLocation>
        <location evidence="1">Membrane</location>
    </subcellularLocation>
</comment>
<feature type="compositionally biased region" description="Basic and acidic residues" evidence="6">
    <location>
        <begin position="461"/>
        <end position="474"/>
    </location>
</feature>
<evidence type="ECO:0000313" key="7">
    <source>
        <dbReference type="EMBL" id="TKA46514.1"/>
    </source>
</evidence>
<keyword evidence="4" id="KW-1133">Transmembrane helix</keyword>
<proteinExistence type="inferred from homology"/>
<evidence type="ECO:0000256" key="4">
    <source>
        <dbReference type="ARBA" id="ARBA00022989"/>
    </source>
</evidence>
<dbReference type="Pfam" id="PF01679">
    <property type="entry name" value="Pmp3"/>
    <property type="match status" value="1"/>
</dbReference>
<evidence type="ECO:0000256" key="3">
    <source>
        <dbReference type="ARBA" id="ARBA00022692"/>
    </source>
</evidence>
<dbReference type="OrthoDB" id="2152119at2759"/>
<keyword evidence="5" id="KW-0472">Membrane</keyword>
<dbReference type="Proteomes" id="UP000310066">
    <property type="component" value="Unassembled WGS sequence"/>
</dbReference>
<dbReference type="InterPro" id="IPR000612">
    <property type="entry name" value="PMP3"/>
</dbReference>
<feature type="region of interest" description="Disordered" evidence="6">
    <location>
        <begin position="738"/>
        <end position="786"/>
    </location>
</feature>
<evidence type="ECO:0000256" key="5">
    <source>
        <dbReference type="ARBA" id="ARBA00023136"/>
    </source>
</evidence>
<sequence length="923" mass="100501">MDDTREQLPTIDTWILEQLNIHVYSPCILQRQEPLDCYMPSHVGYALRCQDVPAIDGIMQAAVPGAAPRQIQREDGVAWVYDRDVVTTWRLPDVRATYEAFESALARETVWIAIEAFLDEYPDIDQCNDITVLQVFRDYLSQLGSQQVTVTTSSLVQDMLAAYRELGPDIEPFSCSPDTSGFVAEFVRSRECFFRESGRQPCIGATFAYCEIPYRTAELNVEQIMRQLLIRGSQLHFTWSPPLLHFHNLRNAVYEGDHFSLQPFIAAVDQYHPICSRSLPPTAEFYIGPTEPCLNWDDTLQSLQGIVPHQRACEEGALRLDAYTIPLHVMAILTKHFAGDVKLETVVRCTVPLTVKRRPDRCAEADDGIPSPPLRTMASQTLGPDERHSGRRDGARRKTGEDTSPPRKPHRTSATPSRLMIPADKSSWRLPVPRSRPLRACSAAEEDKENTRSDSPSNMKELSEQLKRKAEEGRLRTPSPLLRMDALSLARLYDDAQLNVHEQQDSTPRSLLSPTAWSSNNPYRVFQAREVGAAEMHYSPLRAMDERLAAYGADVGIGMVGTGMGERERWPSFQSDFLPPDAHPANLPSTVPPLGVFLIAGCGADILINILLTCLGYFPGHIHAFYLEYVYYKRRDEIAAGRLDGGGRPPGGVYSQNVINGGQQQGYGGGGGYGGQQGGYGQQAIFHSPLVYTAFLAFLSAHVCATNPQDGLHNRAADGTLTEVIAVNRFGSMCQPSTTASTPSLAIPQPISSGTAPSSSSSYFTTSGSGAPSTSISSTSTPFPPTTRTQCTDPVCPLLDHDVCVDAAGSTYGIICNSSLTGLVAFPPTLKQKRDESLRPREYKQTFTACLAVCDQMGGGCRGVSWSEQSGGGGDCLVYGGVTGVEGRNGTVAARRLATYGQGGGGGAAYGGGGTYGAGGWVR</sequence>